<evidence type="ECO:0000313" key="2">
    <source>
        <dbReference type="Proteomes" id="UP000735302"/>
    </source>
</evidence>
<organism evidence="1 2">
    <name type="scientific">Plakobranchus ocellatus</name>
    <dbReference type="NCBI Taxonomy" id="259542"/>
    <lineage>
        <taxon>Eukaryota</taxon>
        <taxon>Metazoa</taxon>
        <taxon>Spiralia</taxon>
        <taxon>Lophotrochozoa</taxon>
        <taxon>Mollusca</taxon>
        <taxon>Gastropoda</taxon>
        <taxon>Heterobranchia</taxon>
        <taxon>Euthyneura</taxon>
        <taxon>Panpulmonata</taxon>
        <taxon>Sacoglossa</taxon>
        <taxon>Placobranchoidea</taxon>
        <taxon>Plakobranchidae</taxon>
        <taxon>Plakobranchus</taxon>
    </lineage>
</organism>
<comment type="caution">
    <text evidence="1">The sequence shown here is derived from an EMBL/GenBank/DDBJ whole genome shotgun (WGS) entry which is preliminary data.</text>
</comment>
<evidence type="ECO:0008006" key="3">
    <source>
        <dbReference type="Google" id="ProtNLM"/>
    </source>
</evidence>
<dbReference type="AlphaFoldDB" id="A0AAV3ZW95"/>
<protein>
    <recommendedName>
        <fullName evidence="3">BTB domain-containing protein</fullName>
    </recommendedName>
</protein>
<dbReference type="EMBL" id="BLXT01002832">
    <property type="protein sequence ID" value="GFN98198.1"/>
    <property type="molecule type" value="Genomic_DNA"/>
</dbReference>
<dbReference type="Proteomes" id="UP000735302">
    <property type="component" value="Unassembled WGS sequence"/>
</dbReference>
<sequence>MMQQGKNFSPFSELDPAFDTEDYVFSIGKDVSAVNAFMSRNSEWFQNLYMYLSDNDLGQDQMNMDGSFALLASLVEGKIIAKWISNTSLLGNLPEYNLMIIQYEQP</sequence>
<name>A0AAV3ZW95_9GAST</name>
<evidence type="ECO:0000313" key="1">
    <source>
        <dbReference type="EMBL" id="GFN98198.1"/>
    </source>
</evidence>
<proteinExistence type="predicted"/>
<accession>A0AAV3ZW95</accession>
<reference evidence="1 2" key="1">
    <citation type="journal article" date="2021" name="Elife">
        <title>Chloroplast acquisition without the gene transfer in kleptoplastic sea slugs, Plakobranchus ocellatus.</title>
        <authorList>
            <person name="Maeda T."/>
            <person name="Takahashi S."/>
            <person name="Yoshida T."/>
            <person name="Shimamura S."/>
            <person name="Takaki Y."/>
            <person name="Nagai Y."/>
            <person name="Toyoda A."/>
            <person name="Suzuki Y."/>
            <person name="Arimoto A."/>
            <person name="Ishii H."/>
            <person name="Satoh N."/>
            <person name="Nishiyama T."/>
            <person name="Hasebe M."/>
            <person name="Maruyama T."/>
            <person name="Minagawa J."/>
            <person name="Obokata J."/>
            <person name="Shigenobu S."/>
        </authorList>
    </citation>
    <scope>NUCLEOTIDE SEQUENCE [LARGE SCALE GENOMIC DNA]</scope>
</reference>
<keyword evidence="2" id="KW-1185">Reference proteome</keyword>
<gene>
    <name evidence="1" type="ORF">PoB_002470400</name>
</gene>